<keyword evidence="4 5" id="KW-0472">Membrane</keyword>
<dbReference type="GO" id="GO:0005886">
    <property type="term" value="C:plasma membrane"/>
    <property type="evidence" value="ECO:0007669"/>
    <property type="project" value="TreeGrafter"/>
</dbReference>
<feature type="transmembrane region" description="Helical" evidence="5">
    <location>
        <begin position="267"/>
        <end position="287"/>
    </location>
</feature>
<feature type="transmembrane region" description="Helical" evidence="5">
    <location>
        <begin position="235"/>
        <end position="255"/>
    </location>
</feature>
<keyword evidence="3 5" id="KW-1133">Transmembrane helix</keyword>
<dbReference type="PANTHER" id="PTHR11040">
    <property type="entry name" value="ZINC/IRON TRANSPORTER"/>
    <property type="match status" value="1"/>
</dbReference>
<dbReference type="EMBL" id="GBBI01001932">
    <property type="protein sequence ID" value="JAC16780.1"/>
    <property type="molecule type" value="mRNA"/>
</dbReference>
<feature type="transmembrane region" description="Helical" evidence="5">
    <location>
        <begin position="40"/>
        <end position="62"/>
    </location>
</feature>
<keyword evidence="2 5" id="KW-0812">Transmembrane</keyword>
<organism evidence="6">
    <name type="scientific">Triatoma infestans</name>
    <name type="common">Assassin bug</name>
    <dbReference type="NCBI Taxonomy" id="30076"/>
    <lineage>
        <taxon>Eukaryota</taxon>
        <taxon>Metazoa</taxon>
        <taxon>Ecdysozoa</taxon>
        <taxon>Arthropoda</taxon>
        <taxon>Hexapoda</taxon>
        <taxon>Insecta</taxon>
        <taxon>Pterygota</taxon>
        <taxon>Neoptera</taxon>
        <taxon>Paraneoptera</taxon>
        <taxon>Hemiptera</taxon>
        <taxon>Heteroptera</taxon>
        <taxon>Panheteroptera</taxon>
        <taxon>Cimicomorpha</taxon>
        <taxon>Reduviidae</taxon>
        <taxon>Triatominae</taxon>
        <taxon>Triatoma</taxon>
    </lineage>
</organism>
<evidence type="ECO:0000313" key="6">
    <source>
        <dbReference type="EMBL" id="JAC16780.1"/>
    </source>
</evidence>
<protein>
    <submittedName>
        <fullName evidence="6">Putative fe2+/zn2+ regulated transporter</fullName>
    </submittedName>
</protein>
<proteinExistence type="evidence at transcript level"/>
<dbReference type="GO" id="GO:0005385">
    <property type="term" value="F:zinc ion transmembrane transporter activity"/>
    <property type="evidence" value="ECO:0007669"/>
    <property type="project" value="TreeGrafter"/>
</dbReference>
<comment type="subcellular location">
    <subcellularLocation>
        <location evidence="1">Membrane</location>
        <topology evidence="1">Multi-pass membrane protein</topology>
    </subcellularLocation>
</comment>
<evidence type="ECO:0000256" key="5">
    <source>
        <dbReference type="SAM" id="Phobius"/>
    </source>
</evidence>
<name>A0A023F6D3_TRIIF</name>
<evidence type="ECO:0000256" key="4">
    <source>
        <dbReference type="ARBA" id="ARBA00023136"/>
    </source>
</evidence>
<dbReference type="AlphaFoldDB" id="A0A023F6D3"/>
<feature type="transmembrane region" description="Helical" evidence="5">
    <location>
        <begin position="74"/>
        <end position="94"/>
    </location>
</feature>
<dbReference type="InterPro" id="IPR003689">
    <property type="entry name" value="ZIP"/>
</dbReference>
<feature type="transmembrane region" description="Helical" evidence="5">
    <location>
        <begin position="12"/>
        <end position="33"/>
    </location>
</feature>
<dbReference type="Pfam" id="PF02535">
    <property type="entry name" value="Zip"/>
    <property type="match status" value="1"/>
</dbReference>
<evidence type="ECO:0000256" key="1">
    <source>
        <dbReference type="ARBA" id="ARBA00004141"/>
    </source>
</evidence>
<feature type="transmembrane region" description="Helical" evidence="5">
    <location>
        <begin position="201"/>
        <end position="223"/>
    </location>
</feature>
<reference evidence="6" key="1">
    <citation type="journal article" date="2014" name="PLoS Negl. Trop. Dis.">
        <title>An updated insight into the Sialotranscriptome of Triatoma infestans: developmental stage and geographic variations.</title>
        <authorList>
            <person name="Schwarz A."/>
            <person name="Medrano-Mercado N."/>
            <person name="Schaub G.A."/>
            <person name="Struchiner C.J."/>
            <person name="Bargues M.D."/>
            <person name="Levy M.Z."/>
            <person name="Ribeiro J.M."/>
        </authorList>
    </citation>
    <scope>NUCLEOTIDE SEQUENCE</scope>
    <source>
        <strain evidence="6">Chile</strain>
        <tissue evidence="6">Salivary glands</tissue>
    </source>
</reference>
<evidence type="ECO:0000256" key="2">
    <source>
        <dbReference type="ARBA" id="ARBA00022692"/>
    </source>
</evidence>
<sequence>MYYSVSDLKLIAIALISFGSYFFGVLPNILGLGTKYRNSVALSSVLSFGGGVLFATSIIHILPDIRKDLSEWSEVIFCLGYLLIYFVDVVVAMMNRQHQTERERLKSEDISSYGTMEENASLVNSQNQDQTDQVSSKIQCLDFGLLFAFSVHSLLEGLVIGVESTRSGVLLLLIAVCSHKLLVAFCLGAELSKDGQPLYTILPALSVFVAGSSAGIGLGIVLQPGNAPGLTKVEPVLQGLAGGTLLYVVVTEIIPRERARKLPRFSGIVQYISLCSGFIFMSCLSLIS</sequence>
<feature type="transmembrane region" description="Helical" evidence="5">
    <location>
        <begin position="168"/>
        <end position="189"/>
    </location>
</feature>
<evidence type="ECO:0000256" key="3">
    <source>
        <dbReference type="ARBA" id="ARBA00022989"/>
    </source>
</evidence>
<accession>A0A023F6D3</accession>
<dbReference type="PANTHER" id="PTHR11040:SF169">
    <property type="entry name" value="FI24038P1"/>
    <property type="match status" value="1"/>
</dbReference>